<dbReference type="InterPro" id="IPR033131">
    <property type="entry name" value="Pectinesterase_Asp_AS"/>
</dbReference>
<proteinExistence type="inferred from homology"/>
<keyword evidence="16" id="KW-1185">Reference proteome</keyword>
<dbReference type="GO" id="GO:0042545">
    <property type="term" value="P:cell wall modification"/>
    <property type="evidence" value="ECO:0007669"/>
    <property type="project" value="UniProtKB-UniRule"/>
</dbReference>
<keyword evidence="9 13" id="KW-0063">Aspartyl esterase</keyword>
<protein>
    <recommendedName>
        <fullName evidence="5 13">Pectinesterase</fullName>
        <ecNumber evidence="5 13">3.1.1.11</ecNumber>
    </recommendedName>
</protein>
<evidence type="ECO:0000256" key="2">
    <source>
        <dbReference type="ARBA" id="ARBA00005184"/>
    </source>
</evidence>
<comment type="subcellular location">
    <subcellularLocation>
        <location evidence="1">Secreted</location>
        <location evidence="1">Cell wall</location>
    </subcellularLocation>
</comment>
<dbReference type="GO" id="GO:0045490">
    <property type="term" value="P:pectin catabolic process"/>
    <property type="evidence" value="ECO:0007669"/>
    <property type="project" value="UniProtKB-UniRule"/>
</dbReference>
<evidence type="ECO:0000256" key="9">
    <source>
        <dbReference type="ARBA" id="ARBA00023085"/>
    </source>
</evidence>
<evidence type="ECO:0000313" key="15">
    <source>
        <dbReference type="EMBL" id="KAK4354977.1"/>
    </source>
</evidence>
<dbReference type="EC" id="3.1.1.11" evidence="5 13"/>
<dbReference type="PROSITE" id="PS00503">
    <property type="entry name" value="PECTINESTERASE_2"/>
    <property type="match status" value="1"/>
</dbReference>
<keyword evidence="7" id="KW-0964">Secreted</keyword>
<evidence type="ECO:0000256" key="5">
    <source>
        <dbReference type="ARBA" id="ARBA00013229"/>
    </source>
</evidence>
<dbReference type="Proteomes" id="UP001291623">
    <property type="component" value="Unassembled WGS sequence"/>
</dbReference>
<comment type="caution">
    <text evidence="15">The sequence shown here is derived from an EMBL/GenBank/DDBJ whole genome shotgun (WGS) entry which is preliminary data.</text>
</comment>
<dbReference type="Gene3D" id="2.160.20.10">
    <property type="entry name" value="Single-stranded right-handed beta-helix, Pectin lyase-like"/>
    <property type="match status" value="1"/>
</dbReference>
<dbReference type="SUPFAM" id="SSF101148">
    <property type="entry name" value="Plant invertase/pectin methylesterase inhibitor"/>
    <property type="match status" value="1"/>
</dbReference>
<dbReference type="Gene3D" id="1.20.140.40">
    <property type="entry name" value="Invertase/pectin methylesterase inhibitor family protein"/>
    <property type="match status" value="1"/>
</dbReference>
<comment type="similarity">
    <text evidence="3">In the N-terminal section; belongs to the PMEI family.</text>
</comment>
<evidence type="ECO:0000256" key="3">
    <source>
        <dbReference type="ARBA" id="ARBA00006027"/>
    </source>
</evidence>
<comment type="similarity">
    <text evidence="4">In the C-terminal section; belongs to the pectinesterase family.</text>
</comment>
<dbReference type="PROSITE" id="PS51257">
    <property type="entry name" value="PROKAR_LIPOPROTEIN"/>
    <property type="match status" value="1"/>
</dbReference>
<dbReference type="CDD" id="cd15798">
    <property type="entry name" value="PMEI-like_3"/>
    <property type="match status" value="1"/>
</dbReference>
<dbReference type="GO" id="GO:0030599">
    <property type="term" value="F:pectinesterase activity"/>
    <property type="evidence" value="ECO:0007669"/>
    <property type="project" value="UniProtKB-UniRule"/>
</dbReference>
<dbReference type="FunFam" id="1.20.140.40:FF:000001">
    <property type="entry name" value="Pectinesterase"/>
    <property type="match status" value="1"/>
</dbReference>
<organism evidence="15 16">
    <name type="scientific">Anisodus tanguticus</name>
    <dbReference type="NCBI Taxonomy" id="243964"/>
    <lineage>
        <taxon>Eukaryota</taxon>
        <taxon>Viridiplantae</taxon>
        <taxon>Streptophyta</taxon>
        <taxon>Embryophyta</taxon>
        <taxon>Tracheophyta</taxon>
        <taxon>Spermatophyta</taxon>
        <taxon>Magnoliopsida</taxon>
        <taxon>eudicotyledons</taxon>
        <taxon>Gunneridae</taxon>
        <taxon>Pentapetalae</taxon>
        <taxon>asterids</taxon>
        <taxon>lamiids</taxon>
        <taxon>Solanales</taxon>
        <taxon>Solanaceae</taxon>
        <taxon>Solanoideae</taxon>
        <taxon>Hyoscyameae</taxon>
        <taxon>Anisodus</taxon>
    </lineage>
</organism>
<gene>
    <name evidence="15" type="ORF">RND71_027171</name>
</gene>
<evidence type="ECO:0000259" key="14">
    <source>
        <dbReference type="SMART" id="SM00856"/>
    </source>
</evidence>
<feature type="domain" description="Pectinesterase inhibitor" evidence="14">
    <location>
        <begin position="43"/>
        <end position="195"/>
    </location>
</feature>
<dbReference type="SUPFAM" id="SSF51126">
    <property type="entry name" value="Pectin lyase-like"/>
    <property type="match status" value="1"/>
</dbReference>
<dbReference type="Pfam" id="PF04043">
    <property type="entry name" value="PMEI"/>
    <property type="match status" value="1"/>
</dbReference>
<dbReference type="InterPro" id="IPR011050">
    <property type="entry name" value="Pectin_lyase_fold/virulence"/>
</dbReference>
<dbReference type="Pfam" id="PF01095">
    <property type="entry name" value="Pectinesterase"/>
    <property type="match status" value="1"/>
</dbReference>
<dbReference type="InterPro" id="IPR000070">
    <property type="entry name" value="Pectinesterase_cat"/>
</dbReference>
<dbReference type="AlphaFoldDB" id="A0AAE1RQ68"/>
<feature type="active site" evidence="12">
    <location>
        <position position="416"/>
    </location>
</feature>
<keyword evidence="6" id="KW-0134">Cell wall</keyword>
<dbReference type="GO" id="GO:0004857">
    <property type="term" value="F:enzyme inhibitor activity"/>
    <property type="evidence" value="ECO:0007669"/>
    <property type="project" value="InterPro"/>
</dbReference>
<evidence type="ECO:0000256" key="7">
    <source>
        <dbReference type="ARBA" id="ARBA00022525"/>
    </source>
</evidence>
<dbReference type="InterPro" id="IPR035513">
    <property type="entry name" value="Invertase/methylesterase_inhib"/>
</dbReference>
<evidence type="ECO:0000256" key="1">
    <source>
        <dbReference type="ARBA" id="ARBA00004191"/>
    </source>
</evidence>
<evidence type="ECO:0000256" key="13">
    <source>
        <dbReference type="RuleBase" id="RU000589"/>
    </source>
</evidence>
<name>A0AAE1RQ68_9SOLA</name>
<keyword evidence="8 13" id="KW-0378">Hydrolase</keyword>
<evidence type="ECO:0000256" key="6">
    <source>
        <dbReference type="ARBA" id="ARBA00022512"/>
    </source>
</evidence>
<keyword evidence="10" id="KW-0961">Cell wall biogenesis/degradation</keyword>
<dbReference type="InterPro" id="IPR006501">
    <property type="entry name" value="Pectinesterase_inhib_dom"/>
</dbReference>
<evidence type="ECO:0000256" key="12">
    <source>
        <dbReference type="PROSITE-ProRule" id="PRU10040"/>
    </source>
</evidence>
<evidence type="ECO:0000256" key="8">
    <source>
        <dbReference type="ARBA" id="ARBA00022801"/>
    </source>
</evidence>
<dbReference type="InterPro" id="IPR012334">
    <property type="entry name" value="Pectin_lyas_fold"/>
</dbReference>
<reference evidence="15" key="1">
    <citation type="submission" date="2023-12" db="EMBL/GenBank/DDBJ databases">
        <title>Genome assembly of Anisodus tanguticus.</title>
        <authorList>
            <person name="Wang Y.-J."/>
        </authorList>
    </citation>
    <scope>NUCLEOTIDE SEQUENCE</scope>
    <source>
        <strain evidence="15">KB-2021</strain>
        <tissue evidence="15">Leaf</tissue>
    </source>
</reference>
<comment type="catalytic activity">
    <reaction evidence="11 13">
        <text>[(1-&gt;4)-alpha-D-galacturonosyl methyl ester](n) + n H2O = [(1-&gt;4)-alpha-D-galacturonosyl](n) + n methanol + n H(+)</text>
        <dbReference type="Rhea" id="RHEA:22380"/>
        <dbReference type="Rhea" id="RHEA-COMP:14570"/>
        <dbReference type="Rhea" id="RHEA-COMP:14573"/>
        <dbReference type="ChEBI" id="CHEBI:15377"/>
        <dbReference type="ChEBI" id="CHEBI:15378"/>
        <dbReference type="ChEBI" id="CHEBI:17790"/>
        <dbReference type="ChEBI" id="CHEBI:140522"/>
        <dbReference type="ChEBI" id="CHEBI:140523"/>
        <dbReference type="EC" id="3.1.1.11"/>
    </reaction>
</comment>
<evidence type="ECO:0000256" key="4">
    <source>
        <dbReference type="ARBA" id="ARBA00007786"/>
    </source>
</evidence>
<dbReference type="NCBIfam" id="TIGR01614">
    <property type="entry name" value="PME_inhib"/>
    <property type="match status" value="1"/>
</dbReference>
<evidence type="ECO:0000256" key="11">
    <source>
        <dbReference type="ARBA" id="ARBA00047928"/>
    </source>
</evidence>
<evidence type="ECO:0000256" key="10">
    <source>
        <dbReference type="ARBA" id="ARBA00023316"/>
    </source>
</evidence>
<accession>A0AAE1RQ68</accession>
<dbReference type="SMART" id="SM00856">
    <property type="entry name" value="PMEI"/>
    <property type="match status" value="1"/>
</dbReference>
<comment type="pathway">
    <text evidence="2 13">Glycan metabolism; pectin degradation; 2-dehydro-3-deoxy-D-gluconate from pectin: step 1/5.</text>
</comment>
<dbReference type="EMBL" id="JAVYJV010000014">
    <property type="protein sequence ID" value="KAK4354977.1"/>
    <property type="molecule type" value="Genomic_DNA"/>
</dbReference>
<dbReference type="PANTHER" id="PTHR31707">
    <property type="entry name" value="PECTINESTERASE"/>
    <property type="match status" value="1"/>
</dbReference>
<dbReference type="FunFam" id="2.160.20.10:FF:000029">
    <property type="entry name" value="Pectinesterase 4"/>
    <property type="match status" value="1"/>
</dbReference>
<sequence>MADAGKKKVAIAGIASILLVACVVGTAVTLTKMNGDSGAQVSISSKLVEAMCQPTQYKETCERSLNSAKNTSDPKELIKQAFDSTVDEIASSIKNSAPFKEAANDPRTKDALKICDEVLDRSIEEIKRSFSKIDSNDLNKLIKEYIYDVRSWLSSAVTFEETCIDAFANTTGDMGEKMKNLLKTANELSSVALDIVSNFEEQMAGLQGLGITNRRLLTVEAARVGGGVTIASKGEPSYMVGLPILAFWVPGKKVNRRLLQVASLKPNVVVAQDGSGQHKSINEALKTVPPNNAQPYVIFIKAAIYNENVQVTNTMPNVVFIGEGPTKTKITGNKNYLDGLPIFSTATVSISGQGFVAKDIGFENSAGSLKKEAIALRVSAEMSVFQNCQIDGYQSTLMTHIGRQFYRDCTISGTIDFIFGDAVAVFQNCKLIARKPEEMQTQAITIAAQQRTQPFGTGAIIIQNCTITAESALLAINPPRNKAFLGRPAKLYSRTVVMQSQIDGFIDPEGWIPFAGTFGLDTLYFVEYQNSGPGANIDKRVTWKNYIKNPPQDVIAKFAPGVVLKAGDNTDGWVTKIGVPYEPGMMKV</sequence>
<evidence type="ECO:0000313" key="16">
    <source>
        <dbReference type="Proteomes" id="UP001291623"/>
    </source>
</evidence>